<feature type="domain" description="Coenzyme Q-binding protein COQ10 START" evidence="1">
    <location>
        <begin position="10"/>
        <end position="130"/>
    </location>
</feature>
<dbReference type="PANTHER" id="PTHR39683:SF4">
    <property type="entry name" value="COENZYME Q-BINDING PROTEIN COQ10 START DOMAIN-CONTAINING PROTEIN"/>
    <property type="match status" value="1"/>
</dbReference>
<dbReference type="Gene3D" id="3.30.530.20">
    <property type="match status" value="1"/>
</dbReference>
<dbReference type="Pfam" id="PF03364">
    <property type="entry name" value="Polyketide_cyc"/>
    <property type="match status" value="1"/>
</dbReference>
<dbReference type="Proteomes" id="UP001432128">
    <property type="component" value="Chromosome"/>
</dbReference>
<evidence type="ECO:0000313" key="2">
    <source>
        <dbReference type="EMBL" id="WUM22135.1"/>
    </source>
</evidence>
<reference evidence="2 3" key="1">
    <citation type="submission" date="2022-10" db="EMBL/GenBank/DDBJ databases">
        <title>The complete genomes of actinobacterial strains from the NBC collection.</title>
        <authorList>
            <person name="Joergensen T.S."/>
            <person name="Alvarez Arevalo M."/>
            <person name="Sterndorff E.B."/>
            <person name="Faurdal D."/>
            <person name="Vuksanovic O."/>
            <person name="Mourched A.-S."/>
            <person name="Charusanti P."/>
            <person name="Shaw S."/>
            <person name="Blin K."/>
            <person name="Weber T."/>
        </authorList>
    </citation>
    <scope>NUCLEOTIDE SEQUENCE [LARGE SCALE GENOMIC DNA]</scope>
    <source>
        <strain evidence="2 3">NBC_00319</strain>
    </source>
</reference>
<sequence>MVSGHSSIDIAAPIPEILDAIADLESYPSWSPIHKEVEILERDDNGRPAKARMTVSLMGINDEQVLAYTWSDTGVSWDLVEGTQQKAQHAEYSLTESDGETHVEFEMSLDPKIPVPGFLMKKGKKTIIDMATVSLQEQVASRA</sequence>
<dbReference type="CDD" id="cd07819">
    <property type="entry name" value="SRPBCC_2"/>
    <property type="match status" value="1"/>
</dbReference>
<organism evidence="2 3">
    <name type="scientific">Williamsia herbipolensis</name>
    <dbReference type="NCBI Taxonomy" id="1603258"/>
    <lineage>
        <taxon>Bacteria</taxon>
        <taxon>Bacillati</taxon>
        <taxon>Actinomycetota</taxon>
        <taxon>Actinomycetes</taxon>
        <taxon>Mycobacteriales</taxon>
        <taxon>Nocardiaceae</taxon>
        <taxon>Williamsia</taxon>
    </lineage>
</organism>
<gene>
    <name evidence="2" type="ORF">OG579_10370</name>
</gene>
<dbReference type="InterPro" id="IPR023393">
    <property type="entry name" value="START-like_dom_sf"/>
</dbReference>
<dbReference type="PANTHER" id="PTHR39683">
    <property type="entry name" value="CONSERVED PROTEIN TB16.3"/>
    <property type="match status" value="1"/>
</dbReference>
<dbReference type="SUPFAM" id="SSF55961">
    <property type="entry name" value="Bet v1-like"/>
    <property type="match status" value="1"/>
</dbReference>
<evidence type="ECO:0000259" key="1">
    <source>
        <dbReference type="Pfam" id="PF03364"/>
    </source>
</evidence>
<protein>
    <submittedName>
        <fullName evidence="2">SRPBCC family protein</fullName>
    </submittedName>
</protein>
<dbReference type="InterPro" id="IPR005031">
    <property type="entry name" value="COQ10_START"/>
</dbReference>
<keyword evidence="3" id="KW-1185">Reference proteome</keyword>
<evidence type="ECO:0000313" key="3">
    <source>
        <dbReference type="Proteomes" id="UP001432128"/>
    </source>
</evidence>
<accession>A0AAU4K7T8</accession>
<dbReference type="RefSeq" id="WP_045821353.1">
    <property type="nucleotide sequence ID" value="NZ_CP108021.1"/>
</dbReference>
<name>A0AAU4K7T8_9NOCA</name>
<proteinExistence type="predicted"/>
<dbReference type="EMBL" id="CP108021">
    <property type="protein sequence ID" value="WUM22135.1"/>
    <property type="molecule type" value="Genomic_DNA"/>
</dbReference>
<dbReference type="KEGG" id="whr:OG579_10370"/>
<dbReference type="AlphaFoldDB" id="A0AAU4K7T8"/>